<dbReference type="AlphaFoldDB" id="A0A2A9E249"/>
<gene>
    <name evidence="9" type="ORF">ATL42_0079</name>
</gene>
<feature type="transmembrane region" description="Helical" evidence="6">
    <location>
        <begin position="20"/>
        <end position="46"/>
    </location>
</feature>
<dbReference type="SUPFAM" id="SSF58104">
    <property type="entry name" value="Methyl-accepting chemotaxis protein (MCP) signaling domain"/>
    <property type="match status" value="1"/>
</dbReference>
<comment type="similarity">
    <text evidence="4">Belongs to the methyl-accepting chemotaxis (MCP) protein family.</text>
</comment>
<dbReference type="InterPro" id="IPR004089">
    <property type="entry name" value="MCPsignal_dom"/>
</dbReference>
<evidence type="ECO:0000259" key="7">
    <source>
        <dbReference type="PROSITE" id="PS50111"/>
    </source>
</evidence>
<dbReference type="GO" id="GO:0016020">
    <property type="term" value="C:membrane"/>
    <property type="evidence" value="ECO:0007669"/>
    <property type="project" value="InterPro"/>
</dbReference>
<dbReference type="PANTHER" id="PTHR32089">
    <property type="entry name" value="METHYL-ACCEPTING CHEMOTAXIS PROTEIN MCPB"/>
    <property type="match status" value="1"/>
</dbReference>
<dbReference type="SMART" id="SM00304">
    <property type="entry name" value="HAMP"/>
    <property type="match status" value="1"/>
</dbReference>
<proteinExistence type="inferred from homology"/>
<evidence type="ECO:0000256" key="1">
    <source>
        <dbReference type="ARBA" id="ARBA00022692"/>
    </source>
</evidence>
<dbReference type="GO" id="GO:0007165">
    <property type="term" value="P:signal transduction"/>
    <property type="evidence" value="ECO:0007669"/>
    <property type="project" value="UniProtKB-KW"/>
</dbReference>
<keyword evidence="1 6" id="KW-0812">Transmembrane</keyword>
<dbReference type="InterPro" id="IPR003660">
    <property type="entry name" value="HAMP_dom"/>
</dbReference>
<protein>
    <submittedName>
        <fullName evidence="9">Methyl-accepting chemotaxis protein</fullName>
    </submittedName>
</protein>
<evidence type="ECO:0000256" key="2">
    <source>
        <dbReference type="ARBA" id="ARBA00022989"/>
    </source>
</evidence>
<dbReference type="EMBL" id="PDJG01000001">
    <property type="protein sequence ID" value="PFG32260.1"/>
    <property type="molecule type" value="Genomic_DNA"/>
</dbReference>
<dbReference type="OrthoDB" id="8667074at2"/>
<evidence type="ECO:0000256" key="4">
    <source>
        <dbReference type="ARBA" id="ARBA00029447"/>
    </source>
</evidence>
<evidence type="ECO:0000256" key="6">
    <source>
        <dbReference type="SAM" id="Phobius"/>
    </source>
</evidence>
<dbReference type="SMART" id="SM00283">
    <property type="entry name" value="MA"/>
    <property type="match status" value="1"/>
</dbReference>
<organism evidence="9 10">
    <name type="scientific">Sanguibacter antarcticus</name>
    <dbReference type="NCBI Taxonomy" id="372484"/>
    <lineage>
        <taxon>Bacteria</taxon>
        <taxon>Bacillati</taxon>
        <taxon>Actinomycetota</taxon>
        <taxon>Actinomycetes</taxon>
        <taxon>Micrococcales</taxon>
        <taxon>Sanguibacteraceae</taxon>
        <taxon>Sanguibacter</taxon>
    </lineage>
</organism>
<sequence length="537" mass="55421">MTATFSTDLRTHWFWDRPVWAKIATSLVVMAVVFGAVGGLGAVALARAGTHLDEVNTLTGELQGDLGDLRAAQATSHLLVRRAAGATDDAMREQILTSSAWNDRTVEQLITEVEGYEQSNTQQWSDFVDRWEAWTTYRDATVLPLATAGDVAGVENALAADVAGDPDSAGRALLLAQGQIDFQVGAVLAGAQDEVRRTIIALVVGFVVGAGIAVTVAVLVTRRITTSINDVKVALETMATGDLTHTVEIRSRDELGQMSASFDEAQVNLRAVITGVIDTAATVAAAAEELATANSEVAAGTEETSAQAGVVAAAADEVNQNVQTVAAGAEQMGASIREIATNANEAARIASRAVEHSTETATTVGQLGETSQAIGTVVKVITSIAAQTNLLALNATIEAARAGEAGKGFAVVAGEVKELASESGRAAEDIARRIEEVQSQTASAVSAISEITAIISSISDFQLTIASAVEEQTATTNEMSRGVSEAALGVGEIAANIGGVASAAAVSSEIVTQMGDSVSELAKMSADLRVRVAQFTI</sequence>
<dbReference type="GO" id="GO:0004888">
    <property type="term" value="F:transmembrane signaling receptor activity"/>
    <property type="evidence" value="ECO:0007669"/>
    <property type="project" value="InterPro"/>
</dbReference>
<evidence type="ECO:0000259" key="8">
    <source>
        <dbReference type="PROSITE" id="PS50885"/>
    </source>
</evidence>
<feature type="transmembrane region" description="Helical" evidence="6">
    <location>
        <begin position="199"/>
        <end position="220"/>
    </location>
</feature>
<comment type="caution">
    <text evidence="9">The sequence shown here is derived from an EMBL/GenBank/DDBJ whole genome shotgun (WGS) entry which is preliminary data.</text>
</comment>
<evidence type="ECO:0000313" key="10">
    <source>
        <dbReference type="Proteomes" id="UP000225548"/>
    </source>
</evidence>
<dbReference type="Pfam" id="PF00015">
    <property type="entry name" value="MCPsignal"/>
    <property type="match status" value="1"/>
</dbReference>
<dbReference type="RefSeq" id="WP_098453660.1">
    <property type="nucleotide sequence ID" value="NZ_PDJG01000001.1"/>
</dbReference>
<dbReference type="PRINTS" id="PR00260">
    <property type="entry name" value="CHEMTRNSDUCR"/>
</dbReference>
<keyword evidence="6" id="KW-0472">Membrane</keyword>
<dbReference type="GO" id="GO:0006935">
    <property type="term" value="P:chemotaxis"/>
    <property type="evidence" value="ECO:0007669"/>
    <property type="project" value="InterPro"/>
</dbReference>
<dbReference type="InterPro" id="IPR004090">
    <property type="entry name" value="Chemotax_Me-accpt_rcpt"/>
</dbReference>
<dbReference type="PANTHER" id="PTHR32089:SF112">
    <property type="entry name" value="LYSOZYME-LIKE PROTEIN-RELATED"/>
    <property type="match status" value="1"/>
</dbReference>
<dbReference type="Pfam" id="PF00672">
    <property type="entry name" value="HAMP"/>
    <property type="match status" value="1"/>
</dbReference>
<name>A0A2A9E249_9MICO</name>
<dbReference type="PROSITE" id="PS50885">
    <property type="entry name" value="HAMP"/>
    <property type="match status" value="1"/>
</dbReference>
<dbReference type="PROSITE" id="PS50111">
    <property type="entry name" value="CHEMOTAXIS_TRANSDUC_2"/>
    <property type="match status" value="1"/>
</dbReference>
<feature type="domain" description="Methyl-accepting transducer" evidence="7">
    <location>
        <begin position="279"/>
        <end position="522"/>
    </location>
</feature>
<dbReference type="Proteomes" id="UP000225548">
    <property type="component" value="Unassembled WGS sequence"/>
</dbReference>
<evidence type="ECO:0000256" key="3">
    <source>
        <dbReference type="ARBA" id="ARBA00023224"/>
    </source>
</evidence>
<dbReference type="CDD" id="cd06225">
    <property type="entry name" value="HAMP"/>
    <property type="match status" value="1"/>
</dbReference>
<keyword evidence="10" id="KW-1185">Reference proteome</keyword>
<reference evidence="9 10" key="1">
    <citation type="submission" date="2017-10" db="EMBL/GenBank/DDBJ databases">
        <title>Sequencing the genomes of 1000 actinobacteria strains.</title>
        <authorList>
            <person name="Klenk H.-P."/>
        </authorList>
    </citation>
    <scope>NUCLEOTIDE SEQUENCE [LARGE SCALE GENOMIC DNA]</scope>
    <source>
        <strain evidence="9 10">DSM 18966</strain>
    </source>
</reference>
<accession>A0A2A9E249</accession>
<evidence type="ECO:0000256" key="5">
    <source>
        <dbReference type="PROSITE-ProRule" id="PRU00284"/>
    </source>
</evidence>
<feature type="domain" description="HAMP" evidence="8">
    <location>
        <begin position="222"/>
        <end position="274"/>
    </location>
</feature>
<dbReference type="Gene3D" id="1.10.287.950">
    <property type="entry name" value="Methyl-accepting chemotaxis protein"/>
    <property type="match status" value="1"/>
</dbReference>
<keyword evidence="2 6" id="KW-1133">Transmembrane helix</keyword>
<evidence type="ECO:0000313" key="9">
    <source>
        <dbReference type="EMBL" id="PFG32260.1"/>
    </source>
</evidence>
<keyword evidence="3 5" id="KW-0807">Transducer</keyword>